<proteinExistence type="predicted"/>
<evidence type="ECO:0000256" key="1">
    <source>
        <dbReference type="SAM" id="MobiDB-lite"/>
    </source>
</evidence>
<accession>A0ABP1S3M5</accession>
<feature type="compositionally biased region" description="Low complexity" evidence="1">
    <location>
        <begin position="87"/>
        <end position="111"/>
    </location>
</feature>
<evidence type="ECO:0000313" key="2">
    <source>
        <dbReference type="EMBL" id="CAL8143004.1"/>
    </source>
</evidence>
<dbReference type="Proteomes" id="UP001642540">
    <property type="component" value="Unassembled WGS sequence"/>
</dbReference>
<organism evidence="2 3">
    <name type="scientific">Orchesella dallaii</name>
    <dbReference type="NCBI Taxonomy" id="48710"/>
    <lineage>
        <taxon>Eukaryota</taxon>
        <taxon>Metazoa</taxon>
        <taxon>Ecdysozoa</taxon>
        <taxon>Arthropoda</taxon>
        <taxon>Hexapoda</taxon>
        <taxon>Collembola</taxon>
        <taxon>Entomobryomorpha</taxon>
        <taxon>Entomobryoidea</taxon>
        <taxon>Orchesellidae</taxon>
        <taxon>Orchesellinae</taxon>
        <taxon>Orchesella</taxon>
    </lineage>
</organism>
<keyword evidence="3" id="KW-1185">Reference proteome</keyword>
<comment type="caution">
    <text evidence="2">The sequence shown here is derived from an EMBL/GenBank/DDBJ whole genome shotgun (WGS) entry which is preliminary data.</text>
</comment>
<name>A0ABP1S3M5_9HEXA</name>
<gene>
    <name evidence="2" type="ORF">ODALV1_LOCUS29220</name>
</gene>
<evidence type="ECO:0000313" key="3">
    <source>
        <dbReference type="Proteomes" id="UP001642540"/>
    </source>
</evidence>
<feature type="region of interest" description="Disordered" evidence="1">
    <location>
        <begin position="1"/>
        <end position="139"/>
    </location>
</feature>
<protein>
    <submittedName>
        <fullName evidence="2">Uncharacterized protein</fullName>
    </submittedName>
</protein>
<sequence length="504" mass="55001">MADDNDDVPENLSEGMDPEESSITSSENPSAEPEAPPLPPPEPEPEASPPPELEVPPPAEPEEPPPVEKSTTSVSKREKSTASVNGEASSKSVKAEASSKSVSKLQDAAPIPEDEDEPAAETDPPPPTPTEPEQERKPVIEVVPLGPLTEEAQRACEYIPFILDKMFHEGTAGRLNSLDPAAIKAGAGGNIKYEDYQWQLEKLYRQVPENMVVAAGRYKPDQLLYEGEKFVLGKLFRDIREKEGYDPTAQREESALDLTDAIQVHIRTLPPEPCPRPYVMEVEASDNEKCVQFEPRDQMRFGATGNPQSGKVFQYSYAPIMALDMESECDRFEAPEREIPRPTTPHSCTASKAKLLLQNEADSKPCPGCGASKANLPNNNVNQGCEGCGGQQGAGFGAPSSSPKPNNVCRNNLRCESNIQSVCQAARSAMAIYDTLTGCDNFPCNIGDRPERELQNIEDGVWNWLYQVILKMIPKDSNANPEVVAAASILNTIKEEPGNEEQCE</sequence>
<dbReference type="EMBL" id="CAXLJM020000151">
    <property type="protein sequence ID" value="CAL8143004.1"/>
    <property type="molecule type" value="Genomic_DNA"/>
</dbReference>
<feature type="compositionally biased region" description="Pro residues" evidence="1">
    <location>
        <begin position="34"/>
        <end position="59"/>
    </location>
</feature>
<reference evidence="2 3" key="1">
    <citation type="submission" date="2024-08" db="EMBL/GenBank/DDBJ databases">
        <authorList>
            <person name="Cucini C."/>
            <person name="Frati F."/>
        </authorList>
    </citation>
    <scope>NUCLEOTIDE SEQUENCE [LARGE SCALE GENOMIC DNA]</scope>
</reference>